<dbReference type="Pfam" id="PF04798">
    <property type="entry name" value="Baculo_19"/>
    <property type="match status" value="1"/>
</dbReference>
<name>A0A2K9VSA2_9ABAC</name>
<evidence type="ECO:0000313" key="2">
    <source>
        <dbReference type="EMBL" id="AUV65348.1"/>
    </source>
</evidence>
<keyword evidence="3" id="KW-1185">Reference proteome</keyword>
<proteinExistence type="predicted"/>
<keyword evidence="1" id="KW-0472">Membrane</keyword>
<keyword evidence="1" id="KW-1133">Transmembrane helix</keyword>
<evidence type="ECO:0000256" key="1">
    <source>
        <dbReference type="SAM" id="Phobius"/>
    </source>
</evidence>
<accession>A0A2K9VSA2</accession>
<dbReference type="EMBL" id="MF375894">
    <property type="protein sequence ID" value="AUV65348.1"/>
    <property type="molecule type" value="Genomic_DNA"/>
</dbReference>
<sequence>MFSKISSVVIAAIAILCLMIYFIALLFLNPYRNDAKKLVDDHSNTLLFGAYVDVYDLSTPTRVERLFVIKPENVLLYNLDGAVFYYLESSTVFCPREFALVRFTKSEIDAVNENGTFSTVCTNVNSLVVLEHFLTLKNNVSDERLVFSVDEIHYSILDIINLLIYTGYVQVK</sequence>
<feature type="transmembrane region" description="Helical" evidence="1">
    <location>
        <begin position="6"/>
        <end position="28"/>
    </location>
</feature>
<dbReference type="Proteomes" id="UP000297194">
    <property type="component" value="Segment"/>
</dbReference>
<protein>
    <submittedName>
        <fullName evidence="2">PIF-4</fullName>
    </submittedName>
</protein>
<keyword evidence="1" id="KW-0812">Transmembrane</keyword>
<dbReference type="KEGG" id="vg:40527022"/>
<dbReference type="InterPro" id="IPR006883">
    <property type="entry name" value="AcMNPV_PIF-4"/>
</dbReference>
<dbReference type="GeneID" id="40527022"/>
<dbReference type="RefSeq" id="YP_009666742.1">
    <property type="nucleotide sequence ID" value="NC_043530.1"/>
</dbReference>
<reference evidence="2" key="1">
    <citation type="journal article" date="2017" name="Virus Genes">
        <title>The complete genome sequence of a third distinct baculovirus isolated from the true armyworm, Mythimna unipuncta, contains two copies of the lef-7 gene.</title>
        <authorList>
            <person name="Harrison R.L."/>
            <person name="Mowery J.D."/>
            <person name="Rowley D.L."/>
            <person name="Bauchan G.R."/>
            <person name="Theilmann D.A."/>
            <person name="Rohrmann G.F."/>
            <person name="Erlandson M.A."/>
        </authorList>
    </citation>
    <scope>NUCLEOTIDE SEQUENCE [LARGE SCALE GENOMIC DNA]</scope>
    <source>
        <strain evidence="2">#7</strain>
    </source>
</reference>
<evidence type="ECO:0000313" key="3">
    <source>
        <dbReference type="Proteomes" id="UP000297194"/>
    </source>
</evidence>
<organism evidence="2 3">
    <name type="scientific">Mythimna unipuncta nucleopolyhedrovirus</name>
    <dbReference type="NCBI Taxonomy" id="447897"/>
    <lineage>
        <taxon>Viruses</taxon>
        <taxon>Viruses incertae sedis</taxon>
        <taxon>Naldaviricetes</taxon>
        <taxon>Lefavirales</taxon>
        <taxon>Baculoviridae</taxon>
        <taxon>Alphabaculovirus</taxon>
    </lineage>
</organism>